<dbReference type="PROSITE" id="PS51819">
    <property type="entry name" value="VOC"/>
    <property type="match status" value="1"/>
</dbReference>
<accession>A0ABS6AZT5</accession>
<dbReference type="Gene3D" id="3.30.720.120">
    <property type="match status" value="1"/>
</dbReference>
<dbReference type="PANTHER" id="PTHR34109">
    <property type="entry name" value="BNAUNNG04460D PROTEIN-RELATED"/>
    <property type="match status" value="1"/>
</dbReference>
<evidence type="ECO:0000313" key="2">
    <source>
        <dbReference type="EMBL" id="MBU3063383.1"/>
    </source>
</evidence>
<dbReference type="PANTHER" id="PTHR34109:SF1">
    <property type="entry name" value="VOC DOMAIN-CONTAINING PROTEIN"/>
    <property type="match status" value="1"/>
</dbReference>
<feature type="domain" description="VOC" evidence="1">
    <location>
        <begin position="23"/>
        <end position="144"/>
    </location>
</feature>
<reference evidence="2 3" key="1">
    <citation type="submission" date="2021-06" db="EMBL/GenBank/DDBJ databases">
        <title>Actinomycetes sequencing.</title>
        <authorList>
            <person name="Shan Q."/>
        </authorList>
    </citation>
    <scope>NUCLEOTIDE SEQUENCE [LARGE SCALE GENOMIC DNA]</scope>
    <source>
        <strain evidence="2 3">NEAU-G5</strain>
    </source>
</reference>
<dbReference type="InterPro" id="IPR037523">
    <property type="entry name" value="VOC_core"/>
</dbReference>
<sequence>MTETTQTSTSATTTETARQPGGTVVWPAFRYRDAVAAIDFLERAFGFVQRVRYPESGPVVDHAELAFPRGGGIMLGSVREDSVLAGLPPGTGSVYIVIDDPDALYERAKAAGATITRELCDQDYGSREFSCRDPEGVHWSFGTYAGAPA</sequence>
<evidence type="ECO:0000259" key="1">
    <source>
        <dbReference type="PROSITE" id="PS51819"/>
    </source>
</evidence>
<comment type="caution">
    <text evidence="2">The sequence shown here is derived from an EMBL/GenBank/DDBJ whole genome shotgun (WGS) entry which is preliminary data.</text>
</comment>
<gene>
    <name evidence="2" type="ORF">KO481_17840</name>
</gene>
<dbReference type="InterPro" id="IPR029068">
    <property type="entry name" value="Glyas_Bleomycin-R_OHBP_Dase"/>
</dbReference>
<dbReference type="Proteomes" id="UP000733379">
    <property type="component" value="Unassembled WGS sequence"/>
</dbReference>
<dbReference type="RefSeq" id="WP_215918273.1">
    <property type="nucleotide sequence ID" value="NZ_JAHKNI010000005.1"/>
</dbReference>
<evidence type="ECO:0000313" key="3">
    <source>
        <dbReference type="Proteomes" id="UP000733379"/>
    </source>
</evidence>
<dbReference type="SUPFAM" id="SSF54593">
    <property type="entry name" value="Glyoxalase/Bleomycin resistance protein/Dihydroxybiphenyl dioxygenase"/>
    <property type="match status" value="1"/>
</dbReference>
<dbReference type="InterPro" id="IPR004360">
    <property type="entry name" value="Glyas_Fos-R_dOase_dom"/>
</dbReference>
<proteinExistence type="predicted"/>
<name>A0ABS6AZT5_9NOCA</name>
<keyword evidence="3" id="KW-1185">Reference proteome</keyword>
<protein>
    <submittedName>
        <fullName evidence="2">VOC family protein</fullName>
    </submittedName>
</protein>
<dbReference type="Gene3D" id="3.30.720.110">
    <property type="match status" value="1"/>
</dbReference>
<dbReference type="Pfam" id="PF00903">
    <property type="entry name" value="Glyoxalase"/>
    <property type="match status" value="1"/>
</dbReference>
<dbReference type="EMBL" id="JAHKNI010000005">
    <property type="protein sequence ID" value="MBU3063383.1"/>
    <property type="molecule type" value="Genomic_DNA"/>
</dbReference>
<organism evidence="2 3">
    <name type="scientific">Nocardia albiluteola</name>
    <dbReference type="NCBI Taxonomy" id="2842303"/>
    <lineage>
        <taxon>Bacteria</taxon>
        <taxon>Bacillati</taxon>
        <taxon>Actinomycetota</taxon>
        <taxon>Actinomycetes</taxon>
        <taxon>Mycobacteriales</taxon>
        <taxon>Nocardiaceae</taxon>
        <taxon>Nocardia</taxon>
    </lineage>
</organism>